<dbReference type="InterPro" id="IPR012338">
    <property type="entry name" value="Beta-lactam/transpept-like"/>
</dbReference>
<dbReference type="GO" id="GO:0009002">
    <property type="term" value="F:serine-type D-Ala-D-Ala carboxypeptidase activity"/>
    <property type="evidence" value="ECO:0007669"/>
    <property type="project" value="UniProtKB-EC"/>
</dbReference>
<evidence type="ECO:0000256" key="2">
    <source>
        <dbReference type="ARBA" id="ARBA00022801"/>
    </source>
</evidence>
<keyword evidence="4" id="KW-0121">Carboxypeptidase</keyword>
<sequence>MRQIIALAVCLVLYSFVPGPAAAQGAAAAPPAAALLDGWLQGTGIAPSDVGIYAVPVDGGPPLLAHDSGQAFNPASTMKVLTTLAALSVLGPEHRWRTGAHLRGELRDGILHGDLVLRGGGDPKLVIEDLSAFIEAMRRAGLREIRGSLVIDDWRYDVGRDSVERFDLDLSQPYNVLPHAMLMNFKATRVVVQPGAGGAQIALDPPLSGVPVENHLRIARGACRHGAAGLTVRDDDTDLRGPRIRVSGPYSPACGEQGIFVSVLTHEQFIGALFRAAWQAAGGTWDGRVRVEAGAARGAPWLEWVSPRTLADVVRDVNKFSNNVMARQLFLELAVASGVRPATVAGARAVLARWLAAQGLDLPGLFVENGSGLSRRERVGAAGLARALQHAAAGPYADLLRNSLPVVGVDGTMKRRLVDDPVAGRAWIKTGSLADVRSIAGYVDAVSGRRHAVVFIVNGPRATAAPAAQDRFLRWVHANG</sequence>
<evidence type="ECO:0000256" key="3">
    <source>
        <dbReference type="SAM" id="SignalP"/>
    </source>
</evidence>
<dbReference type="RefSeq" id="WP_183967286.1">
    <property type="nucleotide sequence ID" value="NZ_BAABEW010000002.1"/>
</dbReference>
<dbReference type="GO" id="GO:0006508">
    <property type="term" value="P:proteolysis"/>
    <property type="evidence" value="ECO:0007669"/>
    <property type="project" value="InterPro"/>
</dbReference>
<dbReference type="EC" id="3.4.16.4" evidence="4"/>
<name>A0A7W8HHV2_9BURK</name>
<dbReference type="Proteomes" id="UP000532440">
    <property type="component" value="Unassembled WGS sequence"/>
</dbReference>
<dbReference type="EMBL" id="JACHGB010000004">
    <property type="protein sequence ID" value="MBB5272152.1"/>
    <property type="molecule type" value="Genomic_DNA"/>
</dbReference>
<comment type="caution">
    <text evidence="4">The sequence shown here is derived from an EMBL/GenBank/DDBJ whole genome shotgun (WGS) entry which is preliminary data.</text>
</comment>
<dbReference type="PRINTS" id="PR00922">
    <property type="entry name" value="DADACBPTASE3"/>
</dbReference>
<dbReference type="EC" id="3.4.21.-" evidence="4"/>
<keyword evidence="2 4" id="KW-0378">Hydrolase</keyword>
<organism evidence="4 5">
    <name type="scientific">Quisquiliibacterium transsilvanicum</name>
    <dbReference type="NCBI Taxonomy" id="1549638"/>
    <lineage>
        <taxon>Bacteria</taxon>
        <taxon>Pseudomonadati</taxon>
        <taxon>Pseudomonadota</taxon>
        <taxon>Betaproteobacteria</taxon>
        <taxon>Burkholderiales</taxon>
        <taxon>Burkholderiaceae</taxon>
        <taxon>Quisquiliibacterium</taxon>
    </lineage>
</organism>
<dbReference type="Pfam" id="PF02113">
    <property type="entry name" value="Peptidase_S13"/>
    <property type="match status" value="1"/>
</dbReference>
<feature type="signal peptide" evidence="3">
    <location>
        <begin position="1"/>
        <end position="23"/>
    </location>
</feature>
<dbReference type="Gene3D" id="3.40.710.10">
    <property type="entry name" value="DD-peptidase/beta-lactamase superfamily"/>
    <property type="match status" value="1"/>
</dbReference>
<dbReference type="AlphaFoldDB" id="A0A7W8HHV2"/>
<gene>
    <name evidence="4" type="ORF">HNQ70_002166</name>
</gene>
<dbReference type="Gene3D" id="3.50.80.20">
    <property type="entry name" value="D-Ala-D-Ala carboxypeptidase C, peptidase S13"/>
    <property type="match status" value="1"/>
</dbReference>
<dbReference type="GO" id="GO:0000270">
    <property type="term" value="P:peptidoglycan metabolic process"/>
    <property type="evidence" value="ECO:0007669"/>
    <property type="project" value="TreeGrafter"/>
</dbReference>
<dbReference type="InterPro" id="IPR000667">
    <property type="entry name" value="Peptidase_S13"/>
</dbReference>
<dbReference type="PANTHER" id="PTHR30023">
    <property type="entry name" value="D-ALANYL-D-ALANINE CARBOXYPEPTIDASE"/>
    <property type="match status" value="1"/>
</dbReference>
<reference evidence="4 5" key="1">
    <citation type="submission" date="2020-08" db="EMBL/GenBank/DDBJ databases">
        <title>Genomic Encyclopedia of Type Strains, Phase IV (KMG-IV): sequencing the most valuable type-strain genomes for metagenomic binning, comparative biology and taxonomic classification.</title>
        <authorList>
            <person name="Goeker M."/>
        </authorList>
    </citation>
    <scope>NUCLEOTIDE SEQUENCE [LARGE SCALE GENOMIC DNA]</scope>
    <source>
        <strain evidence="4 5">DSM 29781</strain>
    </source>
</reference>
<keyword evidence="4" id="KW-0645">Protease</keyword>
<protein>
    <submittedName>
        <fullName evidence="4">D-alanyl-D-alanine carboxypeptidase/D-alanyl-D-alanine-endopeptidase (Penicillin-binding protein 4)</fullName>
        <ecNumber evidence="4">3.4.16.4</ecNumber>
        <ecNumber evidence="4">3.4.21.-</ecNumber>
    </submittedName>
</protein>
<keyword evidence="5" id="KW-1185">Reference proteome</keyword>
<evidence type="ECO:0000256" key="1">
    <source>
        <dbReference type="ARBA" id="ARBA00006096"/>
    </source>
</evidence>
<comment type="similarity">
    <text evidence="1">Belongs to the peptidase S13 family.</text>
</comment>
<dbReference type="SUPFAM" id="SSF56601">
    <property type="entry name" value="beta-lactamase/transpeptidase-like"/>
    <property type="match status" value="1"/>
</dbReference>
<dbReference type="PANTHER" id="PTHR30023:SF0">
    <property type="entry name" value="PENICILLIN-SENSITIVE CARBOXYPEPTIDASE A"/>
    <property type="match status" value="1"/>
</dbReference>
<feature type="chain" id="PRO_5031032764" evidence="3">
    <location>
        <begin position="24"/>
        <end position="480"/>
    </location>
</feature>
<accession>A0A7W8HHV2</accession>
<dbReference type="NCBIfam" id="TIGR00666">
    <property type="entry name" value="PBP4"/>
    <property type="match status" value="1"/>
</dbReference>
<proteinExistence type="inferred from homology"/>
<evidence type="ECO:0000313" key="4">
    <source>
        <dbReference type="EMBL" id="MBB5272152.1"/>
    </source>
</evidence>
<evidence type="ECO:0000313" key="5">
    <source>
        <dbReference type="Proteomes" id="UP000532440"/>
    </source>
</evidence>
<keyword evidence="3" id="KW-0732">Signal</keyword>